<reference evidence="7 8" key="1">
    <citation type="submission" date="2020-05" db="EMBL/GenBank/DDBJ databases">
        <authorList>
            <person name="Casaregola S."/>
            <person name="Devillers H."/>
            <person name="Grondin C."/>
        </authorList>
    </citation>
    <scope>NUCLEOTIDE SEQUENCE [LARGE SCALE GENOMIC DNA]</scope>
    <source>
        <strain evidence="7 8">CLIB 1767</strain>
    </source>
</reference>
<evidence type="ECO:0000313" key="8">
    <source>
        <dbReference type="Proteomes" id="UP000644660"/>
    </source>
</evidence>
<organism evidence="7 8">
    <name type="scientific">Maudiozyma barnettii</name>
    <dbReference type="NCBI Taxonomy" id="61262"/>
    <lineage>
        <taxon>Eukaryota</taxon>
        <taxon>Fungi</taxon>
        <taxon>Dikarya</taxon>
        <taxon>Ascomycota</taxon>
        <taxon>Saccharomycotina</taxon>
        <taxon>Saccharomycetes</taxon>
        <taxon>Saccharomycetales</taxon>
        <taxon>Saccharomycetaceae</taxon>
        <taxon>Maudiozyma</taxon>
    </lineage>
</organism>
<dbReference type="InterPro" id="IPR036397">
    <property type="entry name" value="RNaseH_sf"/>
</dbReference>
<dbReference type="AlphaFoldDB" id="A0A8H2ZJD4"/>
<dbReference type="OrthoDB" id="270189at2759"/>
<proteinExistence type="inferred from homology"/>
<sequence length="280" mass="32642">MFRNIISLVQQKIVRNGPSTQVRHLAEQTTKKLVKGTILRDSKGRISKPIVWIDCEMTGLDHKNDHIIEICCVITDGNLNIVDKENNNCYESVIHCDKSIMDKMDEWCVEHHGSSGLTEKVLKSTKTKEQVEEELLKYIKKYIPDGNVGILAGNSIHMDRLFMLKEFPKVINHLFYRLIDVSTIMEVGRRFNPDIVYVFPKKETAHTAKKDILESIAQLEWYNEHYLKSPEETKEFVDMRKAEIKEQENQDIFNAIEKKRPIEESDKESDPKKRKIDPEN</sequence>
<keyword evidence="4 7" id="KW-0269">Exonuclease</keyword>
<dbReference type="Gene3D" id="3.30.420.10">
    <property type="entry name" value="Ribonuclease H-like superfamily/Ribonuclease H"/>
    <property type="match status" value="1"/>
</dbReference>
<dbReference type="InterPro" id="IPR022894">
    <property type="entry name" value="Oligoribonuclease"/>
</dbReference>
<dbReference type="GeneID" id="64857121"/>
<comment type="similarity">
    <text evidence="1">Belongs to the oligoribonuclease family.</text>
</comment>
<dbReference type="Proteomes" id="UP000644660">
    <property type="component" value="Unassembled WGS sequence"/>
</dbReference>
<comment type="caution">
    <text evidence="7">The sequence shown here is derived from an EMBL/GenBank/DDBJ whole genome shotgun (WGS) entry which is preliminary data.</text>
</comment>
<evidence type="ECO:0000256" key="1">
    <source>
        <dbReference type="ARBA" id="ARBA00009921"/>
    </source>
</evidence>
<feature type="compositionally biased region" description="Basic and acidic residues" evidence="5">
    <location>
        <begin position="256"/>
        <end position="280"/>
    </location>
</feature>
<dbReference type="PANTHER" id="PTHR11046:SF0">
    <property type="entry name" value="OLIGORIBONUCLEASE, MITOCHONDRIAL"/>
    <property type="match status" value="1"/>
</dbReference>
<gene>
    <name evidence="7" type="ORF">KABA2_03S13398</name>
</gene>
<dbReference type="SMART" id="SM00479">
    <property type="entry name" value="EXOIII"/>
    <property type="match status" value="1"/>
</dbReference>
<dbReference type="PANTHER" id="PTHR11046">
    <property type="entry name" value="OLIGORIBONUCLEASE, MITOCHONDRIAL"/>
    <property type="match status" value="1"/>
</dbReference>
<dbReference type="InterPro" id="IPR012337">
    <property type="entry name" value="RNaseH-like_sf"/>
</dbReference>
<evidence type="ECO:0000256" key="2">
    <source>
        <dbReference type="ARBA" id="ARBA00022722"/>
    </source>
</evidence>
<evidence type="ECO:0000259" key="6">
    <source>
        <dbReference type="SMART" id="SM00479"/>
    </source>
</evidence>
<feature type="domain" description="Exonuclease" evidence="6">
    <location>
        <begin position="49"/>
        <end position="228"/>
    </location>
</feature>
<keyword evidence="3" id="KW-0378">Hydrolase</keyword>
<evidence type="ECO:0000256" key="5">
    <source>
        <dbReference type="SAM" id="MobiDB-lite"/>
    </source>
</evidence>
<dbReference type="GO" id="GO:0003676">
    <property type="term" value="F:nucleic acid binding"/>
    <property type="evidence" value="ECO:0007669"/>
    <property type="project" value="InterPro"/>
</dbReference>
<keyword evidence="8" id="KW-1185">Reference proteome</keyword>
<feature type="region of interest" description="Disordered" evidence="5">
    <location>
        <begin position="255"/>
        <end position="280"/>
    </location>
</feature>
<evidence type="ECO:0000256" key="4">
    <source>
        <dbReference type="ARBA" id="ARBA00022839"/>
    </source>
</evidence>
<dbReference type="NCBIfam" id="NF003765">
    <property type="entry name" value="PRK05359.1"/>
    <property type="match status" value="1"/>
</dbReference>
<dbReference type="RefSeq" id="XP_041405981.1">
    <property type="nucleotide sequence ID" value="XM_041550047.1"/>
</dbReference>
<dbReference type="CDD" id="cd06135">
    <property type="entry name" value="Orn"/>
    <property type="match status" value="1"/>
</dbReference>
<dbReference type="SUPFAM" id="SSF53098">
    <property type="entry name" value="Ribonuclease H-like"/>
    <property type="match status" value="1"/>
</dbReference>
<evidence type="ECO:0000256" key="3">
    <source>
        <dbReference type="ARBA" id="ARBA00022801"/>
    </source>
</evidence>
<dbReference type="EMBL" id="CAEFZW010000003">
    <property type="protein sequence ID" value="CAB4254137.1"/>
    <property type="molecule type" value="Genomic_DNA"/>
</dbReference>
<dbReference type="Pfam" id="PF00929">
    <property type="entry name" value="RNase_T"/>
    <property type="match status" value="1"/>
</dbReference>
<name>A0A8H2ZJD4_9SACH</name>
<dbReference type="GO" id="GO:0005739">
    <property type="term" value="C:mitochondrion"/>
    <property type="evidence" value="ECO:0007669"/>
    <property type="project" value="TreeGrafter"/>
</dbReference>
<dbReference type="GO" id="GO:0000175">
    <property type="term" value="F:3'-5'-RNA exonuclease activity"/>
    <property type="evidence" value="ECO:0007669"/>
    <property type="project" value="InterPro"/>
</dbReference>
<keyword evidence="2" id="KW-0540">Nuclease</keyword>
<protein>
    <submittedName>
        <fullName evidence="7">Similar to Saccharomyces cerevisiae YLR059C REX2 3'-5' RNA exonuclease</fullName>
    </submittedName>
</protein>
<dbReference type="FunFam" id="3.30.420.10:FF:000003">
    <property type="entry name" value="Oligoribonuclease"/>
    <property type="match status" value="1"/>
</dbReference>
<accession>A0A8H2ZJD4</accession>
<evidence type="ECO:0000313" key="7">
    <source>
        <dbReference type="EMBL" id="CAB4254137.1"/>
    </source>
</evidence>
<dbReference type="InterPro" id="IPR013520">
    <property type="entry name" value="Ribonucl_H"/>
</dbReference>